<sequence>MTQTAFANDSGLEDVLQYISGLRIDDIDNLQSHNALGDVSLSDEDLAKLLFAQEAGHLLNITRDHIAGPSGSASANTLIDELIAMEEMARFDHEYALALSEDRPLPVRPERRLVMVPEPVRNRTPESESSDEDSDADELAALRYAYEADFLEEASEDDAADFAEEAYAGSEVAVAEEGAYTASEVDFGTLEEANVSEVDFAEERANLSEADFAEERADAVSEVDFLQERAYDSDEDEQSARMHGMWGHY</sequence>
<evidence type="ECO:0000256" key="1">
    <source>
        <dbReference type="SAM" id="MobiDB-lite"/>
    </source>
</evidence>
<gene>
    <name evidence="2" type="ORF">EUX98_g7161</name>
</gene>
<dbReference type="OrthoDB" id="2804279at2759"/>
<evidence type="ECO:0000313" key="2">
    <source>
        <dbReference type="EMBL" id="THH27022.1"/>
    </source>
</evidence>
<accession>A0A4S4MM68</accession>
<comment type="caution">
    <text evidence="2">The sequence shown here is derived from an EMBL/GenBank/DDBJ whole genome shotgun (WGS) entry which is preliminary data.</text>
</comment>
<name>A0A4S4MM68_9APHY</name>
<dbReference type="Proteomes" id="UP000308730">
    <property type="component" value="Unassembled WGS sequence"/>
</dbReference>
<keyword evidence="3" id="KW-1185">Reference proteome</keyword>
<protein>
    <submittedName>
        <fullName evidence="2">Uncharacterized protein</fullName>
    </submittedName>
</protein>
<dbReference type="AlphaFoldDB" id="A0A4S4MM68"/>
<dbReference type="EMBL" id="SGPM01000287">
    <property type="protein sequence ID" value="THH27022.1"/>
    <property type="molecule type" value="Genomic_DNA"/>
</dbReference>
<feature type="region of interest" description="Disordered" evidence="1">
    <location>
        <begin position="228"/>
        <end position="249"/>
    </location>
</feature>
<evidence type="ECO:0000313" key="3">
    <source>
        <dbReference type="Proteomes" id="UP000308730"/>
    </source>
</evidence>
<proteinExistence type="predicted"/>
<organism evidence="2 3">
    <name type="scientific">Antrodiella citrinella</name>
    <dbReference type="NCBI Taxonomy" id="2447956"/>
    <lineage>
        <taxon>Eukaryota</taxon>
        <taxon>Fungi</taxon>
        <taxon>Dikarya</taxon>
        <taxon>Basidiomycota</taxon>
        <taxon>Agaricomycotina</taxon>
        <taxon>Agaricomycetes</taxon>
        <taxon>Polyporales</taxon>
        <taxon>Steccherinaceae</taxon>
        <taxon>Antrodiella</taxon>
    </lineage>
</organism>
<reference evidence="2 3" key="1">
    <citation type="submission" date="2019-02" db="EMBL/GenBank/DDBJ databases">
        <title>Genome sequencing of the rare red list fungi Antrodiella citrinella (Flaviporus citrinellus).</title>
        <authorList>
            <person name="Buettner E."/>
            <person name="Kellner H."/>
        </authorList>
    </citation>
    <scope>NUCLEOTIDE SEQUENCE [LARGE SCALE GENOMIC DNA]</scope>
    <source>
        <strain evidence="2 3">DSM 108506</strain>
    </source>
</reference>